<feature type="region of interest" description="Disordered" evidence="1">
    <location>
        <begin position="97"/>
        <end position="156"/>
    </location>
</feature>
<dbReference type="InterPro" id="IPR040185">
    <property type="entry name" value="Far11/STRP"/>
</dbReference>
<gene>
    <name evidence="4" type="ORF">B0A49_02579</name>
</gene>
<dbReference type="InterPro" id="IPR021819">
    <property type="entry name" value="Far11/STRP_C"/>
</dbReference>
<keyword evidence="5" id="KW-1185">Reference proteome</keyword>
<dbReference type="InterPro" id="IPR012486">
    <property type="entry name" value="Far11/STRP_N"/>
</dbReference>
<dbReference type="SMART" id="SM01293">
    <property type="entry name" value="DUF3402"/>
    <property type="match status" value="1"/>
</dbReference>
<feature type="compositionally biased region" description="Polar residues" evidence="1">
    <location>
        <begin position="723"/>
        <end position="739"/>
    </location>
</feature>
<dbReference type="GO" id="GO:0007010">
    <property type="term" value="P:cytoskeleton organization"/>
    <property type="evidence" value="ECO:0007669"/>
    <property type="project" value="TreeGrafter"/>
</dbReference>
<feature type="compositionally biased region" description="Basic and acidic residues" evidence="1">
    <location>
        <begin position="639"/>
        <end position="660"/>
    </location>
</feature>
<evidence type="ECO:0000313" key="5">
    <source>
        <dbReference type="Proteomes" id="UP000308768"/>
    </source>
</evidence>
<evidence type="ECO:0000256" key="1">
    <source>
        <dbReference type="SAM" id="MobiDB-lite"/>
    </source>
</evidence>
<feature type="region of interest" description="Disordered" evidence="1">
    <location>
        <begin position="627"/>
        <end position="660"/>
    </location>
</feature>
<feature type="region of interest" description="Disordered" evidence="1">
    <location>
        <begin position="288"/>
        <end position="309"/>
    </location>
</feature>
<dbReference type="EMBL" id="NAJN01000274">
    <property type="protein sequence ID" value="TKA75744.1"/>
    <property type="molecule type" value="Genomic_DNA"/>
</dbReference>
<feature type="region of interest" description="Disordered" evidence="1">
    <location>
        <begin position="716"/>
        <end position="744"/>
    </location>
</feature>
<feature type="region of interest" description="Disordered" evidence="1">
    <location>
        <begin position="523"/>
        <end position="545"/>
    </location>
</feature>
<protein>
    <recommendedName>
        <fullName evidence="6">Far11/STRP C-terminal domain-containing protein</fullName>
    </recommendedName>
</protein>
<feature type="compositionally biased region" description="Acidic residues" evidence="1">
    <location>
        <begin position="829"/>
        <end position="842"/>
    </location>
</feature>
<proteinExistence type="predicted"/>
<evidence type="ECO:0000313" key="4">
    <source>
        <dbReference type="EMBL" id="TKA75744.1"/>
    </source>
</evidence>
<evidence type="ECO:0000259" key="2">
    <source>
        <dbReference type="SMART" id="SM01292"/>
    </source>
</evidence>
<organism evidence="4 5">
    <name type="scientific">Cryomyces minteri</name>
    <dbReference type="NCBI Taxonomy" id="331657"/>
    <lineage>
        <taxon>Eukaryota</taxon>
        <taxon>Fungi</taxon>
        <taxon>Dikarya</taxon>
        <taxon>Ascomycota</taxon>
        <taxon>Pezizomycotina</taxon>
        <taxon>Dothideomycetes</taxon>
        <taxon>Dothideomycetes incertae sedis</taxon>
        <taxon>Cryomyces</taxon>
    </lineage>
</organism>
<feature type="region of interest" description="Disordered" evidence="1">
    <location>
        <begin position="828"/>
        <end position="878"/>
    </location>
</feature>
<dbReference type="SMART" id="SM01292">
    <property type="entry name" value="N1221"/>
    <property type="match status" value="1"/>
</dbReference>
<feature type="compositionally biased region" description="Pro residues" evidence="1">
    <location>
        <begin position="138"/>
        <end position="152"/>
    </location>
</feature>
<feature type="compositionally biased region" description="Basic and acidic residues" evidence="1">
    <location>
        <begin position="850"/>
        <end position="860"/>
    </location>
</feature>
<accession>A0A4U0XFJ8</accession>
<evidence type="ECO:0008006" key="6">
    <source>
        <dbReference type="Google" id="ProtNLM"/>
    </source>
</evidence>
<dbReference type="STRING" id="331657.A0A4U0XFJ8"/>
<dbReference type="Proteomes" id="UP000308768">
    <property type="component" value="Unassembled WGS sequence"/>
</dbReference>
<reference evidence="4 5" key="1">
    <citation type="submission" date="2017-03" db="EMBL/GenBank/DDBJ databases">
        <title>Genomes of endolithic fungi from Antarctica.</title>
        <authorList>
            <person name="Coleine C."/>
            <person name="Masonjones S."/>
            <person name="Stajich J.E."/>
        </authorList>
    </citation>
    <scope>NUCLEOTIDE SEQUENCE [LARGE SCALE GENOMIC DNA]</scope>
    <source>
        <strain evidence="4 5">CCFEE 5187</strain>
    </source>
</reference>
<name>A0A4U0XFJ8_9PEZI</name>
<feature type="compositionally biased region" description="Polar residues" evidence="1">
    <location>
        <begin position="106"/>
        <end position="120"/>
    </location>
</feature>
<feature type="domain" description="Far11/STRP N-terminal" evidence="2">
    <location>
        <begin position="178"/>
        <end position="478"/>
    </location>
</feature>
<comment type="caution">
    <text evidence="4">The sequence shown here is derived from an EMBL/GenBank/DDBJ whole genome shotgun (WGS) entry which is preliminary data.</text>
</comment>
<dbReference type="Pfam" id="PF07923">
    <property type="entry name" value="N1221"/>
    <property type="match status" value="1"/>
</dbReference>
<sequence length="1065" mass="119314">MDQDAMDEIDHLKRTGHEQLKDGADETHVSTGPIRTYFAGPGEPAIQPSVDTAVQIGLDNDEFRTIEHETEELGDTEFVNGQAVLQNLERGIEVGGHHYGEVPGANSGSGPVTAWSGSSQPAPPPKRPLMRREGSTPAPQPVLPAPNSYPPEPGDHTDSLTLMQLKNLRAGFPKEAPPQPYAFEYKDAQSLPAELEEWFNYSLEDQDLLVRAQLTFTRKWCTRDSLDSTHSEQHDLDWISADDIERADFVRAQLSDLRSSEGEPRCQSLETLVYLGLGCWNETAGLAAPSEGAVSPDQQEPESSREDSRYAKSGLQIVWIMNNIESVTPDVAGQEVPEDQLRRQLWYLLTLVYVLVEVARAKGEEGDMSMRSALSELQLNLPLIMIKTTARLRWDDVLPTTKILLLTWKSILVCLGGTAELEKVKVSLQDVPLEEVGKRGQPLITASPLDYHLFRQEITSKYPAYQPPPPLFALEPEQNSILPPLRHRQGDAAATDGMYFGPGPANINGHGASILHQPVHIATPAPSPPPSPAGPGGKGGKKQNYQTNQMFPFLYPPLDTSSNYLGGKGATEFHDAMAGKKWEGSDIPASILEAAQLFATRMRATRAMKQLWKERVEFMKYERGWRDSKDDNDVDELELSSKESTKEHQSVAHAGRDKEDERLQTVETLYKQSLPHLQSMSIVLLKEVLNNVTAQIVNGHTQNGLQAGTQFLESMYGNDGKKPSSTHGSNGSDSDNARTTTEELDAARSQEIAAKALSGILTLLLKWFKVSHILKFEYLAQLLLDSNYIPLVLKLWQTQDIERVVSYRCDREELNLFQFCRSHSRQGVDETDQVDDDDDDDAAPPPVIKLRRDDNQHDTDWSSAAPQAPRVNELGQPTTDFPPEPITNFSWRNFFSSINYLRIMHKICKNKAHRNLLLMNYKSDKLLKKSLEIPQPDLRRYTLKLIKDQTPFCGRKWRQNNMSAITAVYLTIKPELRDDWLAGSDVETDIAEALPLEQALRALTHWHNVRRYPEMMGVEQGILNVEQDFFAKELEKMDLADPGGMEEEGSNDQAWEPPLNVDGFT</sequence>
<dbReference type="OrthoDB" id="18234at2759"/>
<feature type="compositionally biased region" description="Basic and acidic residues" evidence="1">
    <location>
        <begin position="8"/>
        <end position="28"/>
    </location>
</feature>
<dbReference type="PANTHER" id="PTHR13239:SF4">
    <property type="entry name" value="AT25231P"/>
    <property type="match status" value="1"/>
</dbReference>
<feature type="domain" description="Far11/STRP C-terminal" evidence="3">
    <location>
        <begin position="588"/>
        <end position="1034"/>
    </location>
</feature>
<feature type="region of interest" description="Disordered" evidence="1">
    <location>
        <begin position="1"/>
        <end position="34"/>
    </location>
</feature>
<dbReference type="Pfam" id="PF11882">
    <property type="entry name" value="DUF3402"/>
    <property type="match status" value="1"/>
</dbReference>
<dbReference type="GO" id="GO:0005829">
    <property type="term" value="C:cytosol"/>
    <property type="evidence" value="ECO:0007669"/>
    <property type="project" value="TreeGrafter"/>
</dbReference>
<feature type="region of interest" description="Disordered" evidence="1">
    <location>
        <begin position="1041"/>
        <end position="1065"/>
    </location>
</feature>
<evidence type="ECO:0000259" key="3">
    <source>
        <dbReference type="SMART" id="SM01293"/>
    </source>
</evidence>
<dbReference type="PANTHER" id="PTHR13239">
    <property type="entry name" value="PROTEIN REQUIRED FOR HYPHAL ANASTOMOSIS HAM-2"/>
    <property type="match status" value="1"/>
</dbReference>
<dbReference type="AlphaFoldDB" id="A0A4U0XFJ8"/>